<dbReference type="AlphaFoldDB" id="A0A0D2VP39"/>
<dbReference type="Pfam" id="PF01529">
    <property type="entry name" value="DHHC"/>
    <property type="match status" value="1"/>
</dbReference>
<protein>
    <recommendedName>
        <fullName evidence="7">Palmitoyltransferase</fullName>
        <ecNumber evidence="7">2.3.1.225</ecNumber>
    </recommendedName>
</protein>
<evidence type="ECO:0000256" key="1">
    <source>
        <dbReference type="ARBA" id="ARBA00004141"/>
    </source>
</evidence>
<dbReference type="PhylomeDB" id="A0A0D2VP39"/>
<gene>
    <name evidence="9" type="ORF">CAOG_003172</name>
</gene>
<evidence type="ECO:0000313" key="9">
    <source>
        <dbReference type="EMBL" id="KJE92152.1"/>
    </source>
</evidence>
<feature type="transmembrane region" description="Helical" evidence="7">
    <location>
        <begin position="188"/>
        <end position="211"/>
    </location>
</feature>
<dbReference type="STRING" id="595528.A0A0D2VP39"/>
<comment type="catalytic activity">
    <reaction evidence="7">
        <text>L-cysteinyl-[protein] + hexadecanoyl-CoA = S-hexadecanoyl-L-cysteinyl-[protein] + CoA</text>
        <dbReference type="Rhea" id="RHEA:36683"/>
        <dbReference type="Rhea" id="RHEA-COMP:10131"/>
        <dbReference type="Rhea" id="RHEA-COMP:11032"/>
        <dbReference type="ChEBI" id="CHEBI:29950"/>
        <dbReference type="ChEBI" id="CHEBI:57287"/>
        <dbReference type="ChEBI" id="CHEBI:57379"/>
        <dbReference type="ChEBI" id="CHEBI:74151"/>
        <dbReference type="EC" id="2.3.1.225"/>
    </reaction>
</comment>
<feature type="domain" description="Palmitoyltransferase DHHC" evidence="8">
    <location>
        <begin position="144"/>
        <end position="269"/>
    </location>
</feature>
<feature type="transmembrane region" description="Helical" evidence="7">
    <location>
        <begin position="231"/>
        <end position="252"/>
    </location>
</feature>
<reference evidence="10" key="1">
    <citation type="submission" date="2011-02" db="EMBL/GenBank/DDBJ databases">
        <title>The Genome Sequence of Capsaspora owczarzaki ATCC 30864.</title>
        <authorList>
            <person name="Russ C."/>
            <person name="Cuomo C."/>
            <person name="Burger G."/>
            <person name="Gray M.W."/>
            <person name="Holland P.W.H."/>
            <person name="King N."/>
            <person name="Lang F.B.F."/>
            <person name="Roger A.J."/>
            <person name="Ruiz-Trillo I."/>
            <person name="Young S.K."/>
            <person name="Zeng Q."/>
            <person name="Gargeya S."/>
            <person name="Alvarado L."/>
            <person name="Berlin A."/>
            <person name="Chapman S.B."/>
            <person name="Chen Z."/>
            <person name="Freedman E."/>
            <person name="Gellesch M."/>
            <person name="Goldberg J."/>
            <person name="Griggs A."/>
            <person name="Gujja S."/>
            <person name="Heilman E."/>
            <person name="Heiman D."/>
            <person name="Howarth C."/>
            <person name="Mehta T."/>
            <person name="Neiman D."/>
            <person name="Pearson M."/>
            <person name="Roberts A."/>
            <person name="Saif S."/>
            <person name="Shea T."/>
            <person name="Shenoy N."/>
            <person name="Sisk P."/>
            <person name="Stolte C."/>
            <person name="Sykes S."/>
            <person name="White J."/>
            <person name="Yandava C."/>
            <person name="Haas B."/>
            <person name="Nusbaum C."/>
            <person name="Birren B."/>
        </authorList>
    </citation>
    <scope>NUCLEOTIDE SEQUENCE</scope>
    <source>
        <strain evidence="10">ATCC 30864</strain>
    </source>
</reference>
<keyword evidence="3 7" id="KW-0812">Transmembrane</keyword>
<comment type="subcellular location">
    <subcellularLocation>
        <location evidence="1">Membrane</location>
        <topology evidence="1">Multi-pass membrane protein</topology>
    </subcellularLocation>
</comment>
<keyword evidence="4 7" id="KW-1133">Transmembrane helix</keyword>
<proteinExistence type="inferred from homology"/>
<dbReference type="OrthoDB" id="331948at2759"/>
<evidence type="ECO:0000259" key="8">
    <source>
        <dbReference type="Pfam" id="PF01529"/>
    </source>
</evidence>
<organism evidence="9 10">
    <name type="scientific">Capsaspora owczarzaki (strain ATCC 30864)</name>
    <dbReference type="NCBI Taxonomy" id="595528"/>
    <lineage>
        <taxon>Eukaryota</taxon>
        <taxon>Filasterea</taxon>
        <taxon>Capsaspora</taxon>
    </lineage>
</organism>
<dbReference type="InParanoid" id="A0A0D2VP39"/>
<sequence>MQLLDRLTAVVMAALDRLMNRLGDILDPVIRWCGPLMVALAAALIVTIPSGYTWVIAPNTVLKFSQTTHDNDDFFWSAWLGWLAHWLLLLWAMPNLVFNFAMSVGVSPGRVSAVAMSSSASSASSYIAQTDLNSSATAAELYPPRSCQPCIVSKPPRAFHCTICRSCILKMDHHCPWINQCVGHHNHVYFVLFLAYVTIACSYICAASSGPFMVCFDSPNPPEYPDNARGIVLYTFSASFAVAVAVGALFVWQLYLVSTAQTTIEYHRNNDLRAELKRMGKRFVNPLSRGPVQNFRDFFLIDVKQPWSALLYPHTIRMPTDGYTWAQLQKAGSFAVDANGAYCDNVRVGIPAGVEC</sequence>
<evidence type="ECO:0000313" key="10">
    <source>
        <dbReference type="Proteomes" id="UP000008743"/>
    </source>
</evidence>
<comment type="domain">
    <text evidence="7">The DHHC domain is required for palmitoyltransferase activity.</text>
</comment>
<accession>A0A0D2VP39</accession>
<evidence type="ECO:0000256" key="4">
    <source>
        <dbReference type="ARBA" id="ARBA00022989"/>
    </source>
</evidence>
<evidence type="ECO:0000256" key="7">
    <source>
        <dbReference type="RuleBase" id="RU079119"/>
    </source>
</evidence>
<dbReference type="InterPro" id="IPR039859">
    <property type="entry name" value="PFA4/ZDH16/20/ERF2-like"/>
</dbReference>
<name>A0A0D2VP39_CAPO3</name>
<dbReference type="GO" id="GO:0019706">
    <property type="term" value="F:protein-cysteine S-palmitoyltransferase activity"/>
    <property type="evidence" value="ECO:0007669"/>
    <property type="project" value="UniProtKB-EC"/>
</dbReference>
<keyword evidence="2 7" id="KW-0808">Transferase</keyword>
<evidence type="ECO:0000256" key="6">
    <source>
        <dbReference type="ARBA" id="ARBA00023315"/>
    </source>
</evidence>
<dbReference type="EC" id="2.3.1.225" evidence="7"/>
<dbReference type="PANTHER" id="PTHR12246">
    <property type="entry name" value="PALMITOYLTRANSFERASE ZDHHC16"/>
    <property type="match status" value="1"/>
</dbReference>
<dbReference type="InterPro" id="IPR001594">
    <property type="entry name" value="Palmitoyltrfase_DHHC"/>
</dbReference>
<dbReference type="GO" id="GO:0016020">
    <property type="term" value="C:membrane"/>
    <property type="evidence" value="ECO:0007669"/>
    <property type="project" value="UniProtKB-SubCell"/>
</dbReference>
<evidence type="ECO:0000256" key="2">
    <source>
        <dbReference type="ARBA" id="ARBA00022679"/>
    </source>
</evidence>
<evidence type="ECO:0000256" key="3">
    <source>
        <dbReference type="ARBA" id="ARBA00022692"/>
    </source>
</evidence>
<evidence type="ECO:0000256" key="5">
    <source>
        <dbReference type="ARBA" id="ARBA00023136"/>
    </source>
</evidence>
<dbReference type="PROSITE" id="PS50216">
    <property type="entry name" value="DHHC"/>
    <property type="match status" value="1"/>
</dbReference>
<feature type="transmembrane region" description="Helical" evidence="7">
    <location>
        <begin position="29"/>
        <end position="54"/>
    </location>
</feature>
<comment type="similarity">
    <text evidence="7">Belongs to the DHHC palmitoyltransferase family.</text>
</comment>
<keyword evidence="10" id="KW-1185">Reference proteome</keyword>
<keyword evidence="5 7" id="KW-0472">Membrane</keyword>
<feature type="transmembrane region" description="Helical" evidence="7">
    <location>
        <begin position="74"/>
        <end position="93"/>
    </location>
</feature>
<dbReference type="EMBL" id="KE346363">
    <property type="protein sequence ID" value="KJE92152.1"/>
    <property type="molecule type" value="Genomic_DNA"/>
</dbReference>
<keyword evidence="6 7" id="KW-0012">Acyltransferase</keyword>
<dbReference type="Proteomes" id="UP000008743">
    <property type="component" value="Unassembled WGS sequence"/>
</dbReference>